<evidence type="ECO:0008006" key="4">
    <source>
        <dbReference type="Google" id="ProtNLM"/>
    </source>
</evidence>
<gene>
    <name evidence="2" type="ORF">POCTA_138.1.T1380163</name>
</gene>
<feature type="transmembrane region" description="Helical" evidence="1">
    <location>
        <begin position="89"/>
        <end position="114"/>
    </location>
</feature>
<protein>
    <recommendedName>
        <fullName evidence="4">Transmembrane protein</fullName>
    </recommendedName>
</protein>
<feature type="transmembrane region" description="Helical" evidence="1">
    <location>
        <begin position="184"/>
        <end position="209"/>
    </location>
</feature>
<name>A0A8S1Y219_PAROT</name>
<dbReference type="PANTHER" id="PTHR38934:SF6">
    <property type="entry name" value="CHROMOSOME UNDETERMINED SCAFFOLD_176, WHOLE GENOME SHOTGUN SEQUENCE"/>
    <property type="match status" value="1"/>
</dbReference>
<feature type="transmembrane region" description="Helical" evidence="1">
    <location>
        <begin position="373"/>
        <end position="392"/>
    </location>
</feature>
<comment type="caution">
    <text evidence="2">The sequence shown here is derived from an EMBL/GenBank/DDBJ whole genome shotgun (WGS) entry which is preliminary data.</text>
</comment>
<dbReference type="OMA" id="VCEINIC"/>
<dbReference type="EMBL" id="CAJJDP010000139">
    <property type="protein sequence ID" value="CAD8206688.1"/>
    <property type="molecule type" value="Genomic_DNA"/>
</dbReference>
<keyword evidence="1" id="KW-0472">Membrane</keyword>
<dbReference type="OrthoDB" id="10415539at2759"/>
<dbReference type="AlphaFoldDB" id="A0A8S1Y219"/>
<sequence length="494" mass="57580">MDQSLHITQEISQLNEFNQSQLTLIINITFSRTSQDENLLIKFINNSVIKSSEGYYQIEKEVTCLIPQVIYIDEVTISQVQATTQSNTYLLYFIGTICIGSVVFGGVEIFFNLLDTLQMLSYLKYINTQLPYNLQAYFQLFGFAQFNFIQKIFDFSGLIDLMLNSNNLKKIPTKVASDDITSLFIINTATITTVWISLLGIYAIAKVIPKILYSFKFKFYSESEEENSWLIKIGVYYLTIKYVIIRICYAIISEFFYSGILRVHMATAYDLTFSVFLQLYAFQLNSTNFFIKLSSLLACVAIIIYIFSIYFVIQISQMKKYSFNCIAIRTKYGSVFDGIKIHQFSQYLNALLLIKKFMFMFLLVFAYEFPAFQTVSITLLSIMMSLFLILFNPIEDKFEYYKQLVCEINICFTLLNITILTFDFELSYFTQMTRQSFGWGCIFFMTAILCIQLGVDGFQQWRFIFKKYKQIRKIADSILRLFSKNDQEAPKDAK</sequence>
<reference evidence="2" key="1">
    <citation type="submission" date="2021-01" db="EMBL/GenBank/DDBJ databases">
        <authorList>
            <consortium name="Genoscope - CEA"/>
            <person name="William W."/>
        </authorList>
    </citation>
    <scope>NUCLEOTIDE SEQUENCE</scope>
</reference>
<feature type="transmembrane region" description="Helical" evidence="1">
    <location>
        <begin position="289"/>
        <end position="313"/>
    </location>
</feature>
<dbReference type="Proteomes" id="UP000683925">
    <property type="component" value="Unassembled WGS sequence"/>
</dbReference>
<feature type="transmembrane region" description="Helical" evidence="1">
    <location>
        <begin position="404"/>
        <end position="424"/>
    </location>
</feature>
<keyword evidence="1" id="KW-0812">Transmembrane</keyword>
<dbReference type="PANTHER" id="PTHR38934">
    <property type="entry name" value="HYPHALLY REGULATED CELL WALL PROTEIN 1"/>
    <property type="match status" value="1"/>
</dbReference>
<proteinExistence type="predicted"/>
<evidence type="ECO:0000313" key="3">
    <source>
        <dbReference type="Proteomes" id="UP000683925"/>
    </source>
</evidence>
<organism evidence="2 3">
    <name type="scientific">Paramecium octaurelia</name>
    <dbReference type="NCBI Taxonomy" id="43137"/>
    <lineage>
        <taxon>Eukaryota</taxon>
        <taxon>Sar</taxon>
        <taxon>Alveolata</taxon>
        <taxon>Ciliophora</taxon>
        <taxon>Intramacronucleata</taxon>
        <taxon>Oligohymenophorea</taxon>
        <taxon>Peniculida</taxon>
        <taxon>Parameciidae</taxon>
        <taxon>Paramecium</taxon>
    </lineage>
</organism>
<accession>A0A8S1Y219</accession>
<evidence type="ECO:0000256" key="1">
    <source>
        <dbReference type="SAM" id="Phobius"/>
    </source>
</evidence>
<evidence type="ECO:0000313" key="2">
    <source>
        <dbReference type="EMBL" id="CAD8206688.1"/>
    </source>
</evidence>
<keyword evidence="1" id="KW-1133">Transmembrane helix</keyword>
<feature type="transmembrane region" description="Helical" evidence="1">
    <location>
        <begin position="436"/>
        <end position="458"/>
    </location>
</feature>
<keyword evidence="3" id="KW-1185">Reference proteome</keyword>